<gene>
    <name evidence="1" type="ORF">HSR121_0845</name>
</gene>
<evidence type="ECO:0000313" key="1">
    <source>
        <dbReference type="EMBL" id="QSG05197.1"/>
    </source>
</evidence>
<name>A0A897MXM1_9EURY</name>
<dbReference type="Proteomes" id="UP000663525">
    <property type="component" value="Chromosome"/>
</dbReference>
<evidence type="ECO:0000313" key="2">
    <source>
        <dbReference type="Proteomes" id="UP000663525"/>
    </source>
</evidence>
<accession>A0A897MXM1</accession>
<reference evidence="1" key="1">
    <citation type="submission" date="2020-11" db="EMBL/GenBank/DDBJ databases">
        <title>Carbohydrate-dependent, anaerobic sulfur respiration: A novel catabolism in halophilic archaea.</title>
        <authorList>
            <person name="Sorokin D.Y."/>
            <person name="Messina E."/>
            <person name="Smedile F."/>
            <person name="La Cono V."/>
            <person name="Hallsworth J.E."/>
            <person name="Yakimov M.M."/>
        </authorList>
    </citation>
    <scope>NUCLEOTIDE SEQUENCE</scope>
    <source>
        <strain evidence="1">HSR12-1</strain>
    </source>
</reference>
<sequence length="46" mass="5125">MPFSSAQISSQSFVDAVVSLSLGELCRQKRPDGVLRERGECRARRT</sequence>
<dbReference type="EMBL" id="CP064787">
    <property type="protein sequence ID" value="QSG05197.1"/>
    <property type="molecule type" value="Genomic_DNA"/>
</dbReference>
<protein>
    <submittedName>
        <fullName evidence="1">Uncharacterized protein</fullName>
    </submittedName>
</protein>
<organism evidence="1 2">
    <name type="scientific">Halapricum desulfuricans</name>
    <dbReference type="NCBI Taxonomy" id="2841257"/>
    <lineage>
        <taxon>Archaea</taxon>
        <taxon>Methanobacteriati</taxon>
        <taxon>Methanobacteriota</taxon>
        <taxon>Stenosarchaea group</taxon>
        <taxon>Halobacteria</taxon>
        <taxon>Halobacteriales</taxon>
        <taxon>Haloarculaceae</taxon>
        <taxon>Halapricum</taxon>
    </lineage>
</organism>
<dbReference type="AlphaFoldDB" id="A0A897MXM1"/>
<proteinExistence type="predicted"/>